<dbReference type="Proteomes" id="UP000199310">
    <property type="component" value="Unassembled WGS sequence"/>
</dbReference>
<sequence length="33" mass="3666">MGMRENYQVGKKQEKACGGWILGDKAVQAVRLT</sequence>
<evidence type="ECO:0000313" key="1">
    <source>
        <dbReference type="EMBL" id="SEW33184.1"/>
    </source>
</evidence>
<gene>
    <name evidence="1" type="ORF">SAMN04488122_1938</name>
</gene>
<evidence type="ECO:0000313" key="2">
    <source>
        <dbReference type="Proteomes" id="UP000199310"/>
    </source>
</evidence>
<keyword evidence="2" id="KW-1185">Reference proteome</keyword>
<reference evidence="2" key="1">
    <citation type="submission" date="2016-10" db="EMBL/GenBank/DDBJ databases">
        <authorList>
            <person name="Varghese N."/>
            <person name="Submissions S."/>
        </authorList>
    </citation>
    <scope>NUCLEOTIDE SEQUENCE [LARGE SCALE GENOMIC DNA]</scope>
    <source>
        <strain evidence="2">DSM 3695</strain>
    </source>
</reference>
<protein>
    <submittedName>
        <fullName evidence="1">Uncharacterized protein</fullName>
    </submittedName>
</protein>
<accession>A0A1I0QZ16</accession>
<organism evidence="1 2">
    <name type="scientific">Chitinophaga arvensicola</name>
    <dbReference type="NCBI Taxonomy" id="29529"/>
    <lineage>
        <taxon>Bacteria</taxon>
        <taxon>Pseudomonadati</taxon>
        <taxon>Bacteroidota</taxon>
        <taxon>Chitinophagia</taxon>
        <taxon>Chitinophagales</taxon>
        <taxon>Chitinophagaceae</taxon>
        <taxon>Chitinophaga</taxon>
    </lineage>
</organism>
<dbReference type="EMBL" id="FOJG01000001">
    <property type="protein sequence ID" value="SEW33184.1"/>
    <property type="molecule type" value="Genomic_DNA"/>
</dbReference>
<dbReference type="AlphaFoldDB" id="A0A1I0QZ16"/>
<proteinExistence type="predicted"/>
<name>A0A1I0QZ16_9BACT</name>